<keyword evidence="2" id="KW-0472">Membrane</keyword>
<gene>
    <name evidence="5" type="ORF">SAMN04489730_1884</name>
</gene>
<dbReference type="InterPro" id="IPR022742">
    <property type="entry name" value="Hydrolase_4"/>
</dbReference>
<feature type="domain" description="Serine aminopeptidase S33" evidence="4">
    <location>
        <begin position="53"/>
        <end position="153"/>
    </location>
</feature>
<dbReference type="InterPro" id="IPR029058">
    <property type="entry name" value="AB_hydrolase_fold"/>
</dbReference>
<dbReference type="EMBL" id="FPJG01000006">
    <property type="protein sequence ID" value="SFW60024.1"/>
    <property type="molecule type" value="Genomic_DNA"/>
</dbReference>
<keyword evidence="6" id="KW-1185">Reference proteome</keyword>
<dbReference type="Proteomes" id="UP000182740">
    <property type="component" value="Unassembled WGS sequence"/>
</dbReference>
<keyword evidence="1" id="KW-0378">Hydrolase</keyword>
<accession>A0A1K1QJ96</accession>
<feature type="transmembrane region" description="Helical" evidence="2">
    <location>
        <begin position="341"/>
        <end position="360"/>
    </location>
</feature>
<dbReference type="InterPro" id="IPR002471">
    <property type="entry name" value="Pept_S9_AS"/>
</dbReference>
<reference evidence="6" key="1">
    <citation type="submission" date="2016-11" db="EMBL/GenBank/DDBJ databases">
        <authorList>
            <person name="Varghese N."/>
            <person name="Submissions S."/>
        </authorList>
    </citation>
    <scope>NUCLEOTIDE SEQUENCE [LARGE SCALE GENOMIC DNA]</scope>
    <source>
        <strain evidence="6">DSM 44671</strain>
    </source>
</reference>
<dbReference type="GO" id="GO:0052689">
    <property type="term" value="F:carboxylic ester hydrolase activity"/>
    <property type="evidence" value="ECO:0007669"/>
    <property type="project" value="TreeGrafter"/>
</dbReference>
<feature type="signal peptide" evidence="3">
    <location>
        <begin position="1"/>
        <end position="23"/>
    </location>
</feature>
<evidence type="ECO:0000256" key="1">
    <source>
        <dbReference type="ARBA" id="ARBA00022801"/>
    </source>
</evidence>
<organism evidence="5 6">
    <name type="scientific">Amycolatopsis australiensis</name>
    <dbReference type="NCBI Taxonomy" id="546364"/>
    <lineage>
        <taxon>Bacteria</taxon>
        <taxon>Bacillati</taxon>
        <taxon>Actinomycetota</taxon>
        <taxon>Actinomycetes</taxon>
        <taxon>Pseudonocardiales</taxon>
        <taxon>Pseudonocardiaceae</taxon>
        <taxon>Amycolatopsis</taxon>
    </lineage>
</organism>
<keyword evidence="3" id="KW-0732">Signal</keyword>
<feature type="transmembrane region" description="Helical" evidence="2">
    <location>
        <begin position="380"/>
        <end position="401"/>
    </location>
</feature>
<dbReference type="Pfam" id="PF12146">
    <property type="entry name" value="Hydrolase_4"/>
    <property type="match status" value="1"/>
</dbReference>
<proteinExistence type="predicted"/>
<dbReference type="InterPro" id="IPR053145">
    <property type="entry name" value="AB_hydrolase_Est10"/>
</dbReference>
<protein>
    <recommendedName>
        <fullName evidence="4">Serine aminopeptidase S33 domain-containing protein</fullName>
    </recommendedName>
</protein>
<dbReference type="Gene3D" id="3.40.50.1820">
    <property type="entry name" value="alpha/beta hydrolase"/>
    <property type="match status" value="1"/>
</dbReference>
<dbReference type="PROSITE" id="PS00708">
    <property type="entry name" value="PRO_ENDOPEP_SER"/>
    <property type="match status" value="1"/>
</dbReference>
<dbReference type="PANTHER" id="PTHR43265">
    <property type="entry name" value="ESTERASE ESTD"/>
    <property type="match status" value="1"/>
</dbReference>
<dbReference type="AlphaFoldDB" id="A0A1K1QJ96"/>
<dbReference type="PANTHER" id="PTHR43265:SF1">
    <property type="entry name" value="ESTERASE ESTD"/>
    <property type="match status" value="1"/>
</dbReference>
<dbReference type="SUPFAM" id="SSF53474">
    <property type="entry name" value="alpha/beta-Hydrolases"/>
    <property type="match status" value="1"/>
</dbReference>
<keyword evidence="2" id="KW-0812">Transmembrane</keyword>
<evidence type="ECO:0000313" key="6">
    <source>
        <dbReference type="Proteomes" id="UP000182740"/>
    </source>
</evidence>
<feature type="transmembrane region" description="Helical" evidence="2">
    <location>
        <begin position="311"/>
        <end position="329"/>
    </location>
</feature>
<evidence type="ECO:0000256" key="3">
    <source>
        <dbReference type="SAM" id="SignalP"/>
    </source>
</evidence>
<evidence type="ECO:0000313" key="5">
    <source>
        <dbReference type="EMBL" id="SFW60024.1"/>
    </source>
</evidence>
<feature type="chain" id="PRO_5012611301" description="Serine aminopeptidase S33 domain-containing protein" evidence="3">
    <location>
        <begin position="24"/>
        <end position="430"/>
    </location>
</feature>
<keyword evidence="2" id="KW-1133">Transmembrane helix</keyword>
<feature type="transmembrane region" description="Helical" evidence="2">
    <location>
        <begin position="408"/>
        <end position="427"/>
    </location>
</feature>
<name>A0A1K1QJ96_9PSEU</name>
<dbReference type="GO" id="GO:0004252">
    <property type="term" value="F:serine-type endopeptidase activity"/>
    <property type="evidence" value="ECO:0007669"/>
    <property type="project" value="InterPro"/>
</dbReference>
<dbReference type="GO" id="GO:0006508">
    <property type="term" value="P:proteolysis"/>
    <property type="evidence" value="ECO:0007669"/>
    <property type="project" value="InterPro"/>
</dbReference>
<sequence>MRKVALLAGVILAVTAPAPPASAADGEVTFQNGGVTLHGTVVAPPGGTKLPGLVMVHGSGAHSREDYRDQAEAFARQGIATLIYDKRTEGYSQFSRSYSTLADDALAAVEALRKRPEVDPARVGVWGLSEGGWVAPLAASRSSHVAFVVTLGANGVQPARQQAWAVENQLRRLGMDGSLVRTASSTMLRQLVGGGAFPEPRYDPVPVLKSLWQPVLGLWGAKDVLTPPGEAVRIFRDSLAHHTLRVFPDAQHQLRRTTDGFDKLPGYAPGYLELVGSWVNHPPTTSSADAPPPQDRPSVAVTPLAWYEPTWLQLAVLVFLLVAFAWYPLVRRGPSARPARWLTATGLLAVLGFLVIDVVIQLGMGKGLGPVVVGRPLPWLAVQLLSLGVVAATIGTAVAWWRHRSARLGVALAGGVAFVPWAVYWGLLGL</sequence>
<evidence type="ECO:0000256" key="2">
    <source>
        <dbReference type="SAM" id="Phobius"/>
    </source>
</evidence>
<evidence type="ECO:0000259" key="4">
    <source>
        <dbReference type="Pfam" id="PF12146"/>
    </source>
</evidence>
<dbReference type="STRING" id="546364.SAMN04489730_1884"/>